<dbReference type="SUPFAM" id="SSF101908">
    <property type="entry name" value="Putative isomerase YbhE"/>
    <property type="match status" value="1"/>
</dbReference>
<feature type="chain" id="PRO_5003604075" description="Secretion system C-terminal sorting domain-containing protein" evidence="1">
    <location>
        <begin position="21"/>
        <end position="790"/>
    </location>
</feature>
<dbReference type="OrthoDB" id="9815940at2"/>
<keyword evidence="1" id="KW-0732">Signal</keyword>
<dbReference type="GO" id="GO:0005576">
    <property type="term" value="C:extracellular region"/>
    <property type="evidence" value="ECO:0007669"/>
    <property type="project" value="TreeGrafter"/>
</dbReference>
<dbReference type="PANTHER" id="PTHR38787:SF3">
    <property type="entry name" value="REGULATORY P DOMAIN-CONTAINING PROTEIN"/>
    <property type="match status" value="1"/>
</dbReference>
<dbReference type="EMBL" id="CP002831">
    <property type="protein sequence ID" value="AFC26286.1"/>
    <property type="molecule type" value="Genomic_DNA"/>
</dbReference>
<dbReference type="NCBIfam" id="TIGR04312">
    <property type="entry name" value="choice_anch_B"/>
    <property type="match status" value="1"/>
</dbReference>
<dbReference type="NCBIfam" id="TIGR04183">
    <property type="entry name" value="Por_Secre_tail"/>
    <property type="match status" value="1"/>
</dbReference>
<dbReference type="RefSeq" id="WP_015693877.1">
    <property type="nucleotide sequence ID" value="NC_016940.1"/>
</dbReference>
<reference evidence="2 3" key="1">
    <citation type="journal article" date="2012" name="Stand. Genomic Sci.">
        <title>Complete genome sequencing and analysis of Saprospira grandis str. Lewin, a predatory marine bacterium.</title>
        <authorList>
            <person name="Saw J.H."/>
            <person name="Yuryev A."/>
            <person name="Kanbe M."/>
            <person name="Hou S."/>
            <person name="Young A.G."/>
            <person name="Aizawa S."/>
            <person name="Alam M."/>
        </authorList>
    </citation>
    <scope>NUCLEOTIDE SEQUENCE [LARGE SCALE GENOMIC DNA]</scope>
    <source>
        <strain evidence="2 3">Lewin</strain>
    </source>
</reference>
<proteinExistence type="predicted"/>
<organism evidence="2 3">
    <name type="scientific">Saprospira grandis (strain Lewin)</name>
    <dbReference type="NCBI Taxonomy" id="984262"/>
    <lineage>
        <taxon>Bacteria</taxon>
        <taxon>Pseudomonadati</taxon>
        <taxon>Bacteroidota</taxon>
        <taxon>Saprospiria</taxon>
        <taxon>Saprospirales</taxon>
        <taxon>Saprospiraceae</taxon>
        <taxon>Saprospira</taxon>
    </lineage>
</organism>
<dbReference type="eggNOG" id="COG5276">
    <property type="taxonomic scope" value="Bacteria"/>
</dbReference>
<dbReference type="InterPro" id="IPR027589">
    <property type="entry name" value="Choice_anch_B"/>
</dbReference>
<dbReference type="Gene3D" id="2.60.40.1120">
    <property type="entry name" value="Carboxypeptidase-like, regulatory domain"/>
    <property type="match status" value="2"/>
</dbReference>
<dbReference type="HOGENOM" id="CLU_355219_0_0_10"/>
<keyword evidence="3" id="KW-1185">Reference proteome</keyword>
<dbReference type="InterPro" id="IPR008969">
    <property type="entry name" value="CarboxyPept-like_regulatory"/>
</dbReference>
<dbReference type="Proteomes" id="UP000007519">
    <property type="component" value="Chromosome"/>
</dbReference>
<accession>H6L5N6</accession>
<dbReference type="InterPro" id="IPR013211">
    <property type="entry name" value="LVIVD"/>
</dbReference>
<sequence>MQYKLTLAFLALVFGLQAQTNYGLNLLSNFDYAEDGNDIWGWVHPTTGVEYALMGTKEKTSIVSLANPAAPVEVQTISGSNSIWRDIKTWGNYAYVTTDQGNDGLLIIDLSGLPNNISYNFWKPELTINNNTDTLLRAHNIYIDEGGYAYIAGSNISNGEPFFLDLNANPAQPTLAGFVPPIYAHDVYARGDTLWTSDIYAGEFTGYDVSNKANPIALGSQSTPDNFTHNAWISDDGNTLFTTDERANAYIGSYDVSDMSNIVELDRWQPYETIGEGVIPHNVHVKDEFLIISYYTDGLIVVDAQRPDNLVEVAKYDTYTGQNSGFFGCWGAYPFFSSGKILAADINTGLYVFDANYQRACWLEGLVRDSISGNPIFGARVEINNTAVFDDSRITGEYKTGYGVAGSYSVTFSKAGYFPKTISVNLAHGQVSQEDVELVPMQAFSFSGQVIDSLSGNPIANAIVELKSPDYSHSVNTDNSGNFNVPSMFQDDYDILVGKWGHHTKLLSQNINANTGQLTAELVPGYRDEFALDLGWTNSSTATSGDWARANSEGLSYNGSPATPDGDLNFDLGELCYITGDQNNGAVGGDDIDGGDVILRSPNFDVLDYGDAYINFYAWFYNGGGNGSPNDSMVVTLHNGLNSAVLAVYTNTNGWTNLQSFRIADYLPPVNNMWIEVLAFDRNGGHIAEGAIDLFSVVDASPTGLEAPQQLSQNKIQLHPNPSQHSFMLRLEQPLAQDQMIMVYNSLGQLMAEQKMTAGEQQLEIGAHWPRGTYYLRLGQEKAILLQKLD</sequence>
<gene>
    <name evidence="2" type="ordered locus">SGRA_3562</name>
</gene>
<dbReference type="SUPFAM" id="SSF49464">
    <property type="entry name" value="Carboxypeptidase regulatory domain-like"/>
    <property type="match status" value="2"/>
</dbReference>
<dbReference type="STRING" id="984262.SGRA_3562"/>
<dbReference type="Pfam" id="PF08309">
    <property type="entry name" value="LVIVD"/>
    <property type="match status" value="1"/>
</dbReference>
<dbReference type="KEGG" id="sgn:SGRA_3562"/>
<evidence type="ECO:0000256" key="1">
    <source>
        <dbReference type="SAM" id="SignalP"/>
    </source>
</evidence>
<dbReference type="AlphaFoldDB" id="H6L5N6"/>
<evidence type="ECO:0008006" key="4">
    <source>
        <dbReference type="Google" id="ProtNLM"/>
    </source>
</evidence>
<name>H6L5N6_SAPGL</name>
<feature type="signal peptide" evidence="1">
    <location>
        <begin position="1"/>
        <end position="20"/>
    </location>
</feature>
<dbReference type="InterPro" id="IPR026444">
    <property type="entry name" value="Secre_tail"/>
</dbReference>
<dbReference type="PANTHER" id="PTHR38787">
    <property type="entry name" value="REGULATORY P DOMAIN-CONTAINING PROTEIN"/>
    <property type="match status" value="1"/>
</dbReference>
<evidence type="ECO:0000313" key="3">
    <source>
        <dbReference type="Proteomes" id="UP000007519"/>
    </source>
</evidence>
<evidence type="ECO:0000313" key="2">
    <source>
        <dbReference type="EMBL" id="AFC26286.1"/>
    </source>
</evidence>
<protein>
    <recommendedName>
        <fullName evidence="4">Secretion system C-terminal sorting domain-containing protein</fullName>
    </recommendedName>
</protein>
<dbReference type="Pfam" id="PF13620">
    <property type="entry name" value="CarboxypepD_reg"/>
    <property type="match status" value="2"/>
</dbReference>